<dbReference type="InterPro" id="IPR036388">
    <property type="entry name" value="WH-like_DNA-bd_sf"/>
</dbReference>
<dbReference type="RefSeq" id="WP_115536751.1">
    <property type="nucleotide sequence ID" value="NZ_QRGA01000018.1"/>
</dbReference>
<reference evidence="3" key="1">
    <citation type="submission" date="2018-08" db="EMBL/GenBank/DDBJ databases">
        <title>Paraburkholderia sp. DHOM06 isolated from forest soil.</title>
        <authorList>
            <person name="Gao Z.-H."/>
            <person name="Qiu L.-H."/>
        </authorList>
    </citation>
    <scope>NUCLEOTIDE SEQUENCE [LARGE SCALE GENOMIC DNA]</scope>
    <source>
        <strain evidence="3">DHOM06</strain>
    </source>
</reference>
<protein>
    <submittedName>
        <fullName evidence="3">PadR family transcriptional regulator</fullName>
    </submittedName>
</protein>
<organism evidence="3 4">
    <name type="scientific">Trinickia dinghuensis</name>
    <dbReference type="NCBI Taxonomy" id="2291023"/>
    <lineage>
        <taxon>Bacteria</taxon>
        <taxon>Pseudomonadati</taxon>
        <taxon>Pseudomonadota</taxon>
        <taxon>Betaproteobacteria</taxon>
        <taxon>Burkholderiales</taxon>
        <taxon>Burkholderiaceae</taxon>
        <taxon>Trinickia</taxon>
    </lineage>
</organism>
<dbReference type="PANTHER" id="PTHR43252">
    <property type="entry name" value="TRANSCRIPTIONAL REGULATOR YQJI"/>
    <property type="match status" value="1"/>
</dbReference>
<accession>A0A3D8JSW7</accession>
<evidence type="ECO:0000313" key="4">
    <source>
        <dbReference type="Proteomes" id="UP000256838"/>
    </source>
</evidence>
<dbReference type="PANTHER" id="PTHR43252:SF7">
    <property type="entry name" value="TRANSCRIPTIONAL REGULATOR YQJI"/>
    <property type="match status" value="1"/>
</dbReference>
<dbReference type="EMBL" id="QRGA01000018">
    <property type="protein sequence ID" value="RDU95644.1"/>
    <property type="molecule type" value="Genomic_DNA"/>
</dbReference>
<comment type="caution">
    <text evidence="3">The sequence shown here is derived from an EMBL/GenBank/DDBJ whole genome shotgun (WGS) entry which is preliminary data.</text>
</comment>
<keyword evidence="4" id="KW-1185">Reference proteome</keyword>
<dbReference type="InterPro" id="IPR036390">
    <property type="entry name" value="WH_DNA-bd_sf"/>
</dbReference>
<dbReference type="Proteomes" id="UP000256838">
    <property type="component" value="Unassembled WGS sequence"/>
</dbReference>
<dbReference type="SUPFAM" id="SSF46785">
    <property type="entry name" value="Winged helix' DNA-binding domain"/>
    <property type="match status" value="1"/>
</dbReference>
<feature type="region of interest" description="Disordered" evidence="1">
    <location>
        <begin position="19"/>
        <end position="73"/>
    </location>
</feature>
<evidence type="ECO:0000313" key="3">
    <source>
        <dbReference type="EMBL" id="RDU95644.1"/>
    </source>
</evidence>
<sequence>MRHRFHDFQRESWLLERHRGHGQAYPQAQATESGPDYGHWYGRRRDRTDDARQSHSQGHHHGHDHFRGHPERRGEPSFLHDLWHAIGRHRHRHGGGGPFWGGGGRGDHGFGDDDNFTRGRKFSGDDLQLMLLSLIAEAPRHGYELIKALETRSNGFYAPSPGMVYPALTYLEELGFVTVQQEGNRKRYEISDAGREHLAANRDQVDMILAKLSFVAHKMEAMRRAYAAETEDNDNDEAGRDAGWHPKLHQAKYALKLALLRRIDADENEQQRVAEILLRAAAEIEGKPAAGPAPEGAKV</sequence>
<name>A0A3D8JSW7_9BURK</name>
<gene>
    <name evidence="3" type="ORF">DWV00_27350</name>
</gene>
<proteinExistence type="predicted"/>
<feature type="domain" description="Transcription regulator PadR N-terminal" evidence="2">
    <location>
        <begin position="131"/>
        <end position="199"/>
    </location>
</feature>
<dbReference type="Gene3D" id="1.10.10.10">
    <property type="entry name" value="Winged helix-like DNA-binding domain superfamily/Winged helix DNA-binding domain"/>
    <property type="match status" value="1"/>
</dbReference>
<dbReference type="AlphaFoldDB" id="A0A3D8JSW7"/>
<evidence type="ECO:0000259" key="2">
    <source>
        <dbReference type="Pfam" id="PF03551"/>
    </source>
</evidence>
<dbReference type="InterPro" id="IPR005149">
    <property type="entry name" value="Tscrpt_reg_PadR_N"/>
</dbReference>
<dbReference type="OrthoDB" id="9814826at2"/>
<dbReference type="Pfam" id="PF03551">
    <property type="entry name" value="PadR"/>
    <property type="match status" value="1"/>
</dbReference>
<evidence type="ECO:0000256" key="1">
    <source>
        <dbReference type="SAM" id="MobiDB-lite"/>
    </source>
</evidence>